<gene>
    <name evidence="1" type="ORF">PS880_04486</name>
</gene>
<dbReference type="OrthoDB" id="7033007at2"/>
<protein>
    <submittedName>
        <fullName evidence="1">Uncharacterized protein</fullName>
    </submittedName>
</protein>
<dbReference type="EMBL" id="CABVIH010000024">
    <property type="protein sequence ID" value="VVP33983.1"/>
    <property type="molecule type" value="Genomic_DNA"/>
</dbReference>
<sequence>MRTMMVCALALVIAVGGWYGWTAYESGQETKFAAQVVQSSAVQTERQLRARGEDGITFAEYFKRGAATVEALDQSITGLDTRTWDHKPTDRDVVVAFIEQCKASIRSDLAVAHLIMEGNNARESTDSAKKEFDDADSSVAREWANKRFQRVSSELIEILKKQIDVVKESTNKTKRLLAADESVKSKFGESNGLSKDMLDTLKKRIATEG</sequence>
<accession>A0A5E7ND85</accession>
<proteinExistence type="predicted"/>
<reference evidence="1 2" key="1">
    <citation type="submission" date="2019-09" db="EMBL/GenBank/DDBJ databases">
        <authorList>
            <person name="Chandra G."/>
            <person name="Truman W A."/>
        </authorList>
    </citation>
    <scope>NUCLEOTIDE SEQUENCE [LARGE SCALE GENOMIC DNA]</scope>
    <source>
        <strain evidence="1">PS880</strain>
    </source>
</reference>
<organism evidence="1 2">
    <name type="scientific">Pseudomonas fluorescens</name>
    <dbReference type="NCBI Taxonomy" id="294"/>
    <lineage>
        <taxon>Bacteria</taxon>
        <taxon>Pseudomonadati</taxon>
        <taxon>Pseudomonadota</taxon>
        <taxon>Gammaproteobacteria</taxon>
        <taxon>Pseudomonadales</taxon>
        <taxon>Pseudomonadaceae</taxon>
        <taxon>Pseudomonas</taxon>
    </lineage>
</organism>
<name>A0A5E7ND85_PSEFL</name>
<evidence type="ECO:0000313" key="1">
    <source>
        <dbReference type="EMBL" id="VVP33983.1"/>
    </source>
</evidence>
<evidence type="ECO:0000313" key="2">
    <source>
        <dbReference type="Proteomes" id="UP000375525"/>
    </source>
</evidence>
<dbReference type="Proteomes" id="UP000375525">
    <property type="component" value="Unassembled WGS sequence"/>
</dbReference>
<dbReference type="AlphaFoldDB" id="A0A5E7ND85"/>
<dbReference type="RefSeq" id="WP_150781528.1">
    <property type="nucleotide sequence ID" value="NZ_CABVIH010000024.1"/>
</dbReference>